<evidence type="ECO:0000256" key="4">
    <source>
        <dbReference type="ARBA" id="ARBA00022960"/>
    </source>
</evidence>
<keyword evidence="5 7" id="KW-0573">Peptidoglycan synthesis</keyword>
<dbReference type="PANTHER" id="PTHR41533:SF2">
    <property type="entry name" value="BLR7131 PROTEIN"/>
    <property type="match status" value="1"/>
</dbReference>
<dbReference type="Gene3D" id="2.40.440.10">
    <property type="entry name" value="L,D-transpeptidase catalytic domain-like"/>
    <property type="match status" value="1"/>
</dbReference>
<evidence type="ECO:0000256" key="1">
    <source>
        <dbReference type="ARBA" id="ARBA00004752"/>
    </source>
</evidence>
<dbReference type="SUPFAM" id="SSF47090">
    <property type="entry name" value="PGBD-like"/>
    <property type="match status" value="1"/>
</dbReference>
<keyword evidence="6 7" id="KW-0961">Cell wall biogenesis/degradation</keyword>
<evidence type="ECO:0000256" key="2">
    <source>
        <dbReference type="ARBA" id="ARBA00005992"/>
    </source>
</evidence>
<dbReference type="PROSITE" id="PS51257">
    <property type="entry name" value="PROKAR_LIPOPROTEIN"/>
    <property type="match status" value="1"/>
</dbReference>
<dbReference type="PROSITE" id="PS52029">
    <property type="entry name" value="LD_TPASE"/>
    <property type="match status" value="1"/>
</dbReference>
<dbReference type="Proteomes" id="UP000619078">
    <property type="component" value="Unassembled WGS sequence"/>
</dbReference>
<evidence type="ECO:0000256" key="5">
    <source>
        <dbReference type="ARBA" id="ARBA00022984"/>
    </source>
</evidence>
<dbReference type="Pfam" id="PF20142">
    <property type="entry name" value="Scaffold"/>
    <property type="match status" value="1"/>
</dbReference>
<keyword evidence="3" id="KW-0808">Transferase</keyword>
<accession>A0A926NH15</accession>
<evidence type="ECO:0000256" key="3">
    <source>
        <dbReference type="ARBA" id="ARBA00022679"/>
    </source>
</evidence>
<comment type="caution">
    <text evidence="10">The sequence shown here is derived from an EMBL/GenBank/DDBJ whole genome shotgun (WGS) entry which is preliminary data.</text>
</comment>
<evidence type="ECO:0000256" key="6">
    <source>
        <dbReference type="ARBA" id="ARBA00023316"/>
    </source>
</evidence>
<sequence>MNINRYRSIISLLFVVALFICACNQEAKKPARKKAKKHWDNTIPGSFSQQVDLKLDSNQVDSFFTHYPDLKAYGDQVKSFYRNRQFAYAWYENGQVIEQANNLANRVMNLENDGVYKQIPYKKTLDSLLNGAGAKSKSTKPDLTLDLMLTSQYFAFAKMVYDGEDASVSKANGWNVPRKKVNYNQYLDSLLKKPAKQQADEPVYRQYDLLKSFLKKYRALDTAEKWLPITTKKLKTGDSSLAVKQVKRRLYLLEDYKGDTLSSKYDTSLKAAVKIFQRRNGLAASGAVDAGTLAAMNVPLKTRIMQILVNMERSRWLPVTISGDYLAVNIPEFQLHVYHADSLLWNCNVVVGQTTHPTTIFSGDIKYVVFSPYWNVPPSIVRNEVLPGIKRNSNYLSAHRMEITSKEDGLPVVRQKPGEANSLGLVKFLFPNSYNIYLHDTPSKSLFGETSRAFSHGCIRVLEPAKLANFLLADSAKWSPATIKKAMHAGKEQYITLKKKVPVFIAYFTAFTDRDNRLNFRKDIYNLDDRLAATLISGQIAAK</sequence>
<protein>
    <submittedName>
        <fullName evidence="10">L,D-transpeptidase family protein</fullName>
    </submittedName>
</protein>
<keyword evidence="4 7" id="KW-0133">Cell shape</keyword>
<dbReference type="GO" id="GO:0016740">
    <property type="term" value="F:transferase activity"/>
    <property type="evidence" value="ECO:0007669"/>
    <property type="project" value="UniProtKB-KW"/>
</dbReference>
<dbReference type="InterPro" id="IPR036366">
    <property type="entry name" value="PGBDSf"/>
</dbReference>
<evidence type="ECO:0000313" key="10">
    <source>
        <dbReference type="EMBL" id="MBD1391934.1"/>
    </source>
</evidence>
<evidence type="ECO:0000313" key="11">
    <source>
        <dbReference type="Proteomes" id="UP000619078"/>
    </source>
</evidence>
<proteinExistence type="inferred from homology"/>
<comment type="similarity">
    <text evidence="2">Belongs to the YkuD family.</text>
</comment>
<feature type="signal peptide" evidence="8">
    <location>
        <begin position="1"/>
        <end position="22"/>
    </location>
</feature>
<dbReference type="Pfam" id="PF03734">
    <property type="entry name" value="YkuD"/>
    <property type="match status" value="1"/>
</dbReference>
<dbReference type="CDD" id="cd16913">
    <property type="entry name" value="YkuD_like"/>
    <property type="match status" value="1"/>
</dbReference>
<gene>
    <name evidence="10" type="ORF">IDJ76_02360</name>
</gene>
<dbReference type="GO" id="GO:0004180">
    <property type="term" value="F:carboxypeptidase activity"/>
    <property type="evidence" value="ECO:0007669"/>
    <property type="project" value="UniProtKB-ARBA"/>
</dbReference>
<dbReference type="InterPro" id="IPR002477">
    <property type="entry name" value="Peptidoglycan-bd-like"/>
</dbReference>
<dbReference type="PANTHER" id="PTHR41533">
    <property type="entry name" value="L,D-TRANSPEPTIDASE HI_1667-RELATED"/>
    <property type="match status" value="1"/>
</dbReference>
<dbReference type="EMBL" id="JACWMX010000001">
    <property type="protein sequence ID" value="MBD1391934.1"/>
    <property type="molecule type" value="Genomic_DNA"/>
</dbReference>
<comment type="pathway">
    <text evidence="1 7">Cell wall biogenesis; peptidoglycan biosynthesis.</text>
</comment>
<dbReference type="RefSeq" id="WP_191160341.1">
    <property type="nucleotide sequence ID" value="NZ_JACWMX010000001.1"/>
</dbReference>
<organism evidence="10 11">
    <name type="scientific">Mucilaginibacter glaciei</name>
    <dbReference type="NCBI Taxonomy" id="2772109"/>
    <lineage>
        <taxon>Bacteria</taxon>
        <taxon>Pseudomonadati</taxon>
        <taxon>Bacteroidota</taxon>
        <taxon>Sphingobacteriia</taxon>
        <taxon>Sphingobacteriales</taxon>
        <taxon>Sphingobacteriaceae</taxon>
        <taxon>Mucilaginibacter</taxon>
    </lineage>
</organism>
<dbReference type="SUPFAM" id="SSF141523">
    <property type="entry name" value="L,D-transpeptidase catalytic domain-like"/>
    <property type="match status" value="1"/>
</dbReference>
<dbReference type="AlphaFoldDB" id="A0A926NH15"/>
<reference evidence="10" key="1">
    <citation type="submission" date="2020-09" db="EMBL/GenBank/DDBJ databases">
        <title>Novel species of Mucilaginibacter isolated from a glacier on the Tibetan Plateau.</title>
        <authorList>
            <person name="Liu Q."/>
            <person name="Xin Y.-H."/>
        </authorList>
    </citation>
    <scope>NUCLEOTIDE SEQUENCE</scope>
    <source>
        <strain evidence="10">ZB1P21</strain>
    </source>
</reference>
<dbReference type="InterPro" id="IPR005490">
    <property type="entry name" value="LD_TPept_cat_dom"/>
</dbReference>
<keyword evidence="11" id="KW-1185">Reference proteome</keyword>
<dbReference type="InterPro" id="IPR052905">
    <property type="entry name" value="LD-transpeptidase_YkuD-like"/>
</dbReference>
<dbReference type="GO" id="GO:0008360">
    <property type="term" value="P:regulation of cell shape"/>
    <property type="evidence" value="ECO:0007669"/>
    <property type="project" value="UniProtKB-UniRule"/>
</dbReference>
<dbReference type="InterPro" id="IPR045380">
    <property type="entry name" value="LD_TPept_scaffold_dom"/>
</dbReference>
<dbReference type="Pfam" id="PF01471">
    <property type="entry name" value="PG_binding_1"/>
    <property type="match status" value="1"/>
</dbReference>
<name>A0A926NH15_9SPHI</name>
<evidence type="ECO:0000256" key="7">
    <source>
        <dbReference type="PROSITE-ProRule" id="PRU01373"/>
    </source>
</evidence>
<dbReference type="InterPro" id="IPR036365">
    <property type="entry name" value="PGBD-like_sf"/>
</dbReference>
<dbReference type="Gene3D" id="1.10.101.10">
    <property type="entry name" value="PGBD-like superfamily/PGBD"/>
    <property type="match status" value="1"/>
</dbReference>
<dbReference type="InterPro" id="IPR038063">
    <property type="entry name" value="Transpep_catalytic_dom"/>
</dbReference>
<feature type="domain" description="L,D-TPase catalytic" evidence="9">
    <location>
        <begin position="324"/>
        <end position="484"/>
    </location>
</feature>
<feature type="active site" description="Proton donor/acceptor" evidence="7">
    <location>
        <position position="439"/>
    </location>
</feature>
<feature type="active site" description="Nucleophile" evidence="7">
    <location>
        <position position="458"/>
    </location>
</feature>
<dbReference type="GO" id="GO:0071555">
    <property type="term" value="P:cell wall organization"/>
    <property type="evidence" value="ECO:0007669"/>
    <property type="project" value="UniProtKB-UniRule"/>
</dbReference>
<feature type="chain" id="PRO_5036803763" evidence="8">
    <location>
        <begin position="23"/>
        <end position="543"/>
    </location>
</feature>
<dbReference type="GO" id="GO:0009252">
    <property type="term" value="P:peptidoglycan biosynthetic process"/>
    <property type="evidence" value="ECO:0007669"/>
    <property type="project" value="UniProtKB-KW"/>
</dbReference>
<keyword evidence="8" id="KW-0732">Signal</keyword>
<evidence type="ECO:0000256" key="8">
    <source>
        <dbReference type="SAM" id="SignalP"/>
    </source>
</evidence>
<evidence type="ECO:0000259" key="9">
    <source>
        <dbReference type="PROSITE" id="PS52029"/>
    </source>
</evidence>